<sequence>MPPAQEPEMAPSPWFDGVLDSEETHAFIKATTTNTPTYQSSMSSPMQREFCLKTALCPPKPDLALR</sequence>
<protein>
    <submittedName>
        <fullName evidence="1">GM19338</fullName>
    </submittedName>
</protein>
<dbReference type="Proteomes" id="UP000001292">
    <property type="component" value="Unassembled WGS sequence"/>
</dbReference>
<name>B4IN38_DROSE</name>
<organism evidence="2">
    <name type="scientific">Drosophila sechellia</name>
    <name type="common">Fruit fly</name>
    <dbReference type="NCBI Taxonomy" id="7238"/>
    <lineage>
        <taxon>Eukaryota</taxon>
        <taxon>Metazoa</taxon>
        <taxon>Ecdysozoa</taxon>
        <taxon>Arthropoda</taxon>
        <taxon>Hexapoda</taxon>
        <taxon>Insecta</taxon>
        <taxon>Pterygota</taxon>
        <taxon>Neoptera</taxon>
        <taxon>Endopterygota</taxon>
        <taxon>Diptera</taxon>
        <taxon>Brachycera</taxon>
        <taxon>Muscomorpha</taxon>
        <taxon>Ephydroidea</taxon>
        <taxon>Drosophilidae</taxon>
        <taxon>Drosophila</taxon>
        <taxon>Sophophora</taxon>
    </lineage>
</organism>
<dbReference type="HOGENOM" id="CLU_2833902_0_0_1"/>
<dbReference type="EMBL" id="CH481493">
    <property type="protein sequence ID" value="EDW55852.1"/>
    <property type="molecule type" value="Genomic_DNA"/>
</dbReference>
<dbReference type="AlphaFoldDB" id="B4IN38"/>
<evidence type="ECO:0000313" key="2">
    <source>
        <dbReference type="Proteomes" id="UP000001292"/>
    </source>
</evidence>
<accession>B4IN38</accession>
<evidence type="ECO:0000313" key="1">
    <source>
        <dbReference type="EMBL" id="EDW55852.1"/>
    </source>
</evidence>
<proteinExistence type="predicted"/>
<keyword evidence="2" id="KW-1185">Reference proteome</keyword>
<dbReference type="STRING" id="7238.B4IN38"/>
<gene>
    <name evidence="1" type="primary">Dsec\GM19338</name>
    <name evidence="1" type="ORF">Dsec_GM19338</name>
</gene>
<reference evidence="1 2" key="1">
    <citation type="journal article" date="2007" name="Nature">
        <title>Evolution of genes and genomes on the Drosophila phylogeny.</title>
        <authorList>
            <consortium name="Drosophila 12 Genomes Consortium"/>
            <person name="Clark A.G."/>
            <person name="Eisen M.B."/>
            <person name="Smith D.R."/>
            <person name="Bergman C.M."/>
            <person name="Oliver B."/>
            <person name="Markow T.A."/>
            <person name="Kaufman T.C."/>
            <person name="Kellis M."/>
            <person name="Gelbart W."/>
            <person name="Iyer V.N."/>
            <person name="Pollard D.A."/>
            <person name="Sackton T.B."/>
            <person name="Larracuente A.M."/>
            <person name="Singh N.D."/>
            <person name="Abad J.P."/>
            <person name="Abt D.N."/>
            <person name="Adryan B."/>
            <person name="Aguade M."/>
            <person name="Akashi H."/>
            <person name="Anderson W.W."/>
            <person name="Aquadro C.F."/>
            <person name="Ardell D.H."/>
            <person name="Arguello R."/>
            <person name="Artieri C.G."/>
            <person name="Barbash D.A."/>
            <person name="Barker D."/>
            <person name="Barsanti P."/>
            <person name="Batterham P."/>
            <person name="Batzoglou S."/>
            <person name="Begun D."/>
            <person name="Bhutkar A."/>
            <person name="Blanco E."/>
            <person name="Bosak S.A."/>
            <person name="Bradley R.K."/>
            <person name="Brand A.D."/>
            <person name="Brent M.R."/>
            <person name="Brooks A.N."/>
            <person name="Brown R.H."/>
            <person name="Butlin R.K."/>
            <person name="Caggese C."/>
            <person name="Calvi B.R."/>
            <person name="Bernardo de Carvalho A."/>
            <person name="Caspi A."/>
            <person name="Castrezana S."/>
            <person name="Celniker S.E."/>
            <person name="Chang J.L."/>
            <person name="Chapple C."/>
            <person name="Chatterji S."/>
            <person name="Chinwalla A."/>
            <person name="Civetta A."/>
            <person name="Clifton S.W."/>
            <person name="Comeron J.M."/>
            <person name="Costello J.C."/>
            <person name="Coyne J.A."/>
            <person name="Daub J."/>
            <person name="David R.G."/>
            <person name="Delcher A.L."/>
            <person name="Delehaunty K."/>
            <person name="Do C.B."/>
            <person name="Ebling H."/>
            <person name="Edwards K."/>
            <person name="Eickbush T."/>
            <person name="Evans J.D."/>
            <person name="Filipski A."/>
            <person name="Findeiss S."/>
            <person name="Freyhult E."/>
            <person name="Fulton L."/>
            <person name="Fulton R."/>
            <person name="Garcia A.C."/>
            <person name="Gardiner A."/>
            <person name="Garfield D.A."/>
            <person name="Garvin B.E."/>
            <person name="Gibson G."/>
            <person name="Gilbert D."/>
            <person name="Gnerre S."/>
            <person name="Godfrey J."/>
            <person name="Good R."/>
            <person name="Gotea V."/>
            <person name="Gravely B."/>
            <person name="Greenberg A.J."/>
            <person name="Griffiths-Jones S."/>
            <person name="Gross S."/>
            <person name="Guigo R."/>
            <person name="Gustafson E.A."/>
            <person name="Haerty W."/>
            <person name="Hahn M.W."/>
            <person name="Halligan D.L."/>
            <person name="Halpern A.L."/>
            <person name="Halter G.M."/>
            <person name="Han M.V."/>
            <person name="Heger A."/>
            <person name="Hillier L."/>
            <person name="Hinrichs A.S."/>
            <person name="Holmes I."/>
            <person name="Hoskins R.A."/>
            <person name="Hubisz M.J."/>
            <person name="Hultmark D."/>
            <person name="Huntley M.A."/>
            <person name="Jaffe D.B."/>
            <person name="Jagadeeshan S."/>
            <person name="Jeck W.R."/>
            <person name="Johnson J."/>
            <person name="Jones C.D."/>
            <person name="Jordan W.C."/>
            <person name="Karpen G.H."/>
            <person name="Kataoka E."/>
            <person name="Keightley P.D."/>
            <person name="Kheradpour P."/>
            <person name="Kirkness E.F."/>
            <person name="Koerich L.B."/>
            <person name="Kristiansen K."/>
            <person name="Kudrna D."/>
            <person name="Kulathinal R.J."/>
            <person name="Kumar S."/>
            <person name="Kwok R."/>
            <person name="Lander E."/>
            <person name="Langley C.H."/>
            <person name="Lapoint R."/>
            <person name="Lazzaro B.P."/>
            <person name="Lee S.J."/>
            <person name="Levesque L."/>
            <person name="Li R."/>
            <person name="Lin C.F."/>
            <person name="Lin M.F."/>
            <person name="Lindblad-Toh K."/>
            <person name="Llopart A."/>
            <person name="Long M."/>
            <person name="Low L."/>
            <person name="Lozovsky E."/>
            <person name="Lu J."/>
            <person name="Luo M."/>
            <person name="Machado C.A."/>
            <person name="Makalowski W."/>
            <person name="Marzo M."/>
            <person name="Matsuda M."/>
            <person name="Matzkin L."/>
            <person name="McAllister B."/>
            <person name="McBride C.S."/>
            <person name="McKernan B."/>
            <person name="McKernan K."/>
            <person name="Mendez-Lago M."/>
            <person name="Minx P."/>
            <person name="Mollenhauer M.U."/>
            <person name="Montooth K."/>
            <person name="Mount S.M."/>
            <person name="Mu X."/>
            <person name="Myers E."/>
            <person name="Negre B."/>
            <person name="Newfeld S."/>
            <person name="Nielsen R."/>
            <person name="Noor M.A."/>
            <person name="O'Grady P."/>
            <person name="Pachter L."/>
            <person name="Papaceit M."/>
            <person name="Parisi M.J."/>
            <person name="Parisi M."/>
            <person name="Parts L."/>
            <person name="Pedersen J.S."/>
            <person name="Pesole G."/>
            <person name="Phillippy A.M."/>
            <person name="Ponting C.P."/>
            <person name="Pop M."/>
            <person name="Porcelli D."/>
            <person name="Powell J.R."/>
            <person name="Prohaska S."/>
            <person name="Pruitt K."/>
            <person name="Puig M."/>
            <person name="Quesneville H."/>
            <person name="Ram K.R."/>
            <person name="Rand D."/>
            <person name="Rasmussen M.D."/>
            <person name="Reed L.K."/>
            <person name="Reenan R."/>
            <person name="Reily A."/>
            <person name="Remington K.A."/>
            <person name="Rieger T.T."/>
            <person name="Ritchie M.G."/>
            <person name="Robin C."/>
            <person name="Rogers Y.H."/>
            <person name="Rohde C."/>
            <person name="Rozas J."/>
            <person name="Rubenfield M.J."/>
            <person name="Ruiz A."/>
            <person name="Russo S."/>
            <person name="Salzberg S.L."/>
            <person name="Sanchez-Gracia A."/>
            <person name="Saranga D.J."/>
            <person name="Sato H."/>
            <person name="Schaeffer S.W."/>
            <person name="Schatz M.C."/>
            <person name="Schlenke T."/>
            <person name="Schwartz R."/>
            <person name="Segarra C."/>
            <person name="Singh R.S."/>
            <person name="Sirot L."/>
            <person name="Sirota M."/>
            <person name="Sisneros N.B."/>
            <person name="Smith C.D."/>
            <person name="Smith T.F."/>
            <person name="Spieth J."/>
            <person name="Stage D.E."/>
            <person name="Stark A."/>
            <person name="Stephan W."/>
            <person name="Strausberg R.L."/>
            <person name="Strempel S."/>
            <person name="Sturgill D."/>
            <person name="Sutton G."/>
            <person name="Sutton G.G."/>
            <person name="Tao W."/>
            <person name="Teichmann S."/>
            <person name="Tobari Y.N."/>
            <person name="Tomimura Y."/>
            <person name="Tsolas J.M."/>
            <person name="Valente V.L."/>
            <person name="Venter E."/>
            <person name="Venter J.C."/>
            <person name="Vicario S."/>
            <person name="Vieira F.G."/>
            <person name="Vilella A.J."/>
            <person name="Villasante A."/>
            <person name="Walenz B."/>
            <person name="Wang J."/>
            <person name="Wasserman M."/>
            <person name="Watts T."/>
            <person name="Wilson D."/>
            <person name="Wilson R.K."/>
            <person name="Wing R.A."/>
            <person name="Wolfner M.F."/>
            <person name="Wong A."/>
            <person name="Wong G.K."/>
            <person name="Wu C.I."/>
            <person name="Wu G."/>
            <person name="Yamamoto D."/>
            <person name="Yang H.P."/>
            <person name="Yang S.P."/>
            <person name="Yorke J.A."/>
            <person name="Yoshida K."/>
            <person name="Zdobnov E."/>
            <person name="Zhang P."/>
            <person name="Zhang Y."/>
            <person name="Zimin A.V."/>
            <person name="Baldwin J."/>
            <person name="Abdouelleil A."/>
            <person name="Abdulkadir J."/>
            <person name="Abebe A."/>
            <person name="Abera B."/>
            <person name="Abreu J."/>
            <person name="Acer S.C."/>
            <person name="Aftuck L."/>
            <person name="Alexander A."/>
            <person name="An P."/>
            <person name="Anderson E."/>
            <person name="Anderson S."/>
            <person name="Arachi H."/>
            <person name="Azer M."/>
            <person name="Bachantsang P."/>
            <person name="Barry A."/>
            <person name="Bayul T."/>
            <person name="Berlin A."/>
            <person name="Bessette D."/>
            <person name="Bloom T."/>
            <person name="Blye J."/>
            <person name="Boguslavskiy L."/>
            <person name="Bonnet C."/>
            <person name="Boukhgalter B."/>
            <person name="Bourzgui I."/>
            <person name="Brown A."/>
            <person name="Cahill P."/>
            <person name="Channer S."/>
            <person name="Cheshatsang Y."/>
            <person name="Chuda L."/>
            <person name="Citroen M."/>
            <person name="Collymore A."/>
            <person name="Cooke P."/>
            <person name="Costello M."/>
            <person name="D'Aco K."/>
            <person name="Daza R."/>
            <person name="De Haan G."/>
            <person name="DeGray S."/>
            <person name="DeMaso C."/>
            <person name="Dhargay N."/>
            <person name="Dooley K."/>
            <person name="Dooley E."/>
            <person name="Doricent M."/>
            <person name="Dorje P."/>
            <person name="Dorjee K."/>
            <person name="Dupes A."/>
            <person name="Elong R."/>
            <person name="Falk J."/>
            <person name="Farina A."/>
            <person name="Faro S."/>
            <person name="Ferguson D."/>
            <person name="Fisher S."/>
            <person name="Foley C.D."/>
            <person name="Franke A."/>
            <person name="Friedrich D."/>
            <person name="Gadbois L."/>
            <person name="Gearin G."/>
            <person name="Gearin C.R."/>
            <person name="Giannoukos G."/>
            <person name="Goode T."/>
            <person name="Graham J."/>
            <person name="Grandbois E."/>
            <person name="Grewal S."/>
            <person name="Gyaltsen K."/>
            <person name="Hafez N."/>
            <person name="Hagos B."/>
            <person name="Hall J."/>
            <person name="Henson C."/>
            <person name="Hollinger A."/>
            <person name="Honan T."/>
            <person name="Huard M.D."/>
            <person name="Hughes L."/>
            <person name="Hurhula B."/>
            <person name="Husby M.E."/>
            <person name="Kamat A."/>
            <person name="Kanga B."/>
            <person name="Kashin S."/>
            <person name="Khazanovich D."/>
            <person name="Kisner P."/>
            <person name="Lance K."/>
            <person name="Lara M."/>
            <person name="Lee W."/>
            <person name="Lennon N."/>
            <person name="Letendre F."/>
            <person name="LeVine R."/>
            <person name="Lipovsky A."/>
            <person name="Liu X."/>
            <person name="Liu J."/>
            <person name="Liu S."/>
            <person name="Lokyitsang T."/>
            <person name="Lokyitsang Y."/>
            <person name="Lubonja R."/>
            <person name="Lui A."/>
            <person name="MacDonald P."/>
            <person name="Magnisalis V."/>
            <person name="Maru K."/>
            <person name="Matthews C."/>
            <person name="McCusker W."/>
            <person name="McDonough S."/>
            <person name="Mehta T."/>
            <person name="Meldrim J."/>
            <person name="Meneus L."/>
            <person name="Mihai O."/>
            <person name="Mihalev A."/>
            <person name="Mihova T."/>
            <person name="Mittelman R."/>
            <person name="Mlenga V."/>
            <person name="Montmayeur A."/>
            <person name="Mulrain L."/>
            <person name="Navidi A."/>
            <person name="Naylor J."/>
            <person name="Negash T."/>
            <person name="Nguyen T."/>
            <person name="Nguyen N."/>
            <person name="Nicol R."/>
            <person name="Norbu C."/>
            <person name="Norbu N."/>
            <person name="Novod N."/>
            <person name="O'Neill B."/>
            <person name="Osman S."/>
            <person name="Markiewicz E."/>
            <person name="Oyono O.L."/>
            <person name="Patti C."/>
            <person name="Phunkhang P."/>
            <person name="Pierre F."/>
            <person name="Priest M."/>
            <person name="Raghuraman S."/>
            <person name="Rege F."/>
            <person name="Reyes R."/>
            <person name="Rise C."/>
            <person name="Rogov P."/>
            <person name="Ross K."/>
            <person name="Ryan E."/>
            <person name="Settipalli S."/>
            <person name="Shea T."/>
            <person name="Sherpa N."/>
            <person name="Shi L."/>
            <person name="Shih D."/>
            <person name="Sparrow T."/>
            <person name="Spaulding J."/>
            <person name="Stalker J."/>
            <person name="Stange-Thomann N."/>
            <person name="Stavropoulos S."/>
            <person name="Stone C."/>
            <person name="Strader C."/>
            <person name="Tesfaye S."/>
            <person name="Thomson T."/>
            <person name="Thoulutsang Y."/>
            <person name="Thoulutsang D."/>
            <person name="Topham K."/>
            <person name="Topping I."/>
            <person name="Tsamla T."/>
            <person name="Vassiliev H."/>
            <person name="Vo A."/>
            <person name="Wangchuk T."/>
            <person name="Wangdi T."/>
            <person name="Weiand M."/>
            <person name="Wilkinson J."/>
            <person name="Wilson A."/>
            <person name="Yadav S."/>
            <person name="Young G."/>
            <person name="Yu Q."/>
            <person name="Zembek L."/>
            <person name="Zhong D."/>
            <person name="Zimmer A."/>
            <person name="Zwirko Z."/>
            <person name="Jaffe D.B."/>
            <person name="Alvarez P."/>
            <person name="Brockman W."/>
            <person name="Butler J."/>
            <person name="Chin C."/>
            <person name="Gnerre S."/>
            <person name="Grabherr M."/>
            <person name="Kleber M."/>
            <person name="Mauceli E."/>
            <person name="MacCallum I."/>
        </authorList>
    </citation>
    <scope>NUCLEOTIDE SEQUENCE [LARGE SCALE GENOMIC DNA]</scope>
    <source>
        <strain evidence="2">Rob3c / Tucson 14021-0248.25</strain>
    </source>
</reference>